<reference evidence="18" key="1">
    <citation type="journal article" date="2015" name="PeerJ">
        <title>First genomic representation of candidate bacterial phylum KSB3 points to enhanced environmental sensing as a trigger of wastewater bulking.</title>
        <authorList>
            <person name="Sekiguchi Y."/>
            <person name="Ohashi A."/>
            <person name="Parks D.H."/>
            <person name="Yamauchi T."/>
            <person name="Tyson G.W."/>
            <person name="Hugenholtz P."/>
        </authorList>
    </citation>
    <scope>NUCLEOTIDE SEQUENCE [LARGE SCALE GENOMIC DNA]</scope>
</reference>
<keyword evidence="11 14" id="KW-0255">Endonuclease</keyword>
<dbReference type="PROSITE" id="PS51975">
    <property type="entry name" value="RNASE_H_2"/>
    <property type="match status" value="1"/>
</dbReference>
<dbReference type="HAMAP" id="MF_00052_B">
    <property type="entry name" value="RNase_HII_B"/>
    <property type="match status" value="1"/>
</dbReference>
<dbReference type="Gene3D" id="3.30.420.10">
    <property type="entry name" value="Ribonuclease H-like superfamily/Ribonuclease H"/>
    <property type="match status" value="1"/>
</dbReference>
<comment type="function">
    <text evidence="3 14 16">Endonuclease that specifically degrades the RNA of RNA-DNA hybrids.</text>
</comment>
<dbReference type="GO" id="GO:0043137">
    <property type="term" value="P:DNA replication, removal of RNA primer"/>
    <property type="evidence" value="ECO:0007669"/>
    <property type="project" value="TreeGrafter"/>
</dbReference>
<dbReference type="HOGENOM" id="CLU_036532_3_2_0"/>
<sequence>MAKIPRQLSFQHQLSTPETEEARLDRLQRFERIAYQDGAHCIAGVDEAGRGCLAGPVVAAAVILPPEWTLPQINDSKQLTPSQRETLFPLIQQRALSVGVGMVPAEVIDQVNILQATYLAMEQAIANLSITPDYLLLDAVTLKNVPLRQRGIIKGDSLSISIAAASIIAKVSRDRLMLDYHQQYPHYGFAVHKGYGTKQHRQAIAQFGPCPIHRKTFRGVKEFLPSTD</sequence>
<keyword evidence="10 14" id="KW-0479">Metal-binding</keyword>
<name>A0A081BUF3_VECG1</name>
<dbReference type="AlphaFoldDB" id="A0A081BUF3"/>
<evidence type="ECO:0000256" key="16">
    <source>
        <dbReference type="RuleBase" id="RU003515"/>
    </source>
</evidence>
<comment type="cofactor">
    <cofactor evidence="2">
        <name>Mg(2+)</name>
        <dbReference type="ChEBI" id="CHEBI:18420"/>
    </cofactor>
</comment>
<evidence type="ECO:0000256" key="8">
    <source>
        <dbReference type="ARBA" id="ARBA00022490"/>
    </source>
</evidence>
<dbReference type="InterPro" id="IPR001352">
    <property type="entry name" value="RNase_HII/HIII"/>
</dbReference>
<dbReference type="GO" id="GO:0006298">
    <property type="term" value="P:mismatch repair"/>
    <property type="evidence" value="ECO:0007669"/>
    <property type="project" value="TreeGrafter"/>
</dbReference>
<dbReference type="eggNOG" id="COG0164">
    <property type="taxonomic scope" value="Bacteria"/>
</dbReference>
<evidence type="ECO:0000256" key="12">
    <source>
        <dbReference type="ARBA" id="ARBA00022801"/>
    </source>
</evidence>
<comment type="cofactor">
    <cofactor evidence="14 15">
        <name>Mn(2+)</name>
        <dbReference type="ChEBI" id="CHEBI:29035"/>
    </cofactor>
    <cofactor evidence="14 15">
        <name>Mg(2+)</name>
        <dbReference type="ChEBI" id="CHEBI:18420"/>
    </cofactor>
    <text evidence="14 15">Manganese or magnesium. Binds 1 divalent metal ion per monomer in the absence of substrate. May bind a second metal ion after substrate binding.</text>
</comment>
<feature type="binding site" evidence="14 15">
    <location>
        <position position="46"/>
    </location>
    <ligand>
        <name>a divalent metal cation</name>
        <dbReference type="ChEBI" id="CHEBI:60240"/>
    </ligand>
</feature>
<dbReference type="Proteomes" id="UP000030661">
    <property type="component" value="Unassembled WGS sequence"/>
</dbReference>
<comment type="similarity">
    <text evidence="5 14 16">Belongs to the RNase HII family.</text>
</comment>
<keyword evidence="13 14" id="KW-0464">Manganese</keyword>
<evidence type="ECO:0000256" key="3">
    <source>
        <dbReference type="ARBA" id="ARBA00004065"/>
    </source>
</evidence>
<evidence type="ECO:0000256" key="9">
    <source>
        <dbReference type="ARBA" id="ARBA00022722"/>
    </source>
</evidence>
<keyword evidence="19" id="KW-1185">Reference proteome</keyword>
<accession>A0A081BUF3</accession>
<dbReference type="SUPFAM" id="SSF53098">
    <property type="entry name" value="Ribonuclease H-like"/>
    <property type="match status" value="1"/>
</dbReference>
<dbReference type="GO" id="GO:0030145">
    <property type="term" value="F:manganese ion binding"/>
    <property type="evidence" value="ECO:0007669"/>
    <property type="project" value="UniProtKB-UniRule"/>
</dbReference>
<dbReference type="GO" id="GO:0004523">
    <property type="term" value="F:RNA-DNA hybrid ribonuclease activity"/>
    <property type="evidence" value="ECO:0007669"/>
    <property type="project" value="UniProtKB-UniRule"/>
</dbReference>
<dbReference type="FunFam" id="3.30.420.10:FF:000006">
    <property type="entry name" value="Ribonuclease HII"/>
    <property type="match status" value="1"/>
</dbReference>
<evidence type="ECO:0000313" key="19">
    <source>
        <dbReference type="Proteomes" id="UP000030661"/>
    </source>
</evidence>
<keyword evidence="9 14" id="KW-0540">Nuclease</keyword>
<dbReference type="GO" id="GO:0005737">
    <property type="term" value="C:cytoplasm"/>
    <property type="evidence" value="ECO:0007669"/>
    <property type="project" value="UniProtKB-SubCell"/>
</dbReference>
<comment type="subcellular location">
    <subcellularLocation>
        <location evidence="4 14">Cytoplasm</location>
    </subcellularLocation>
</comment>
<dbReference type="PANTHER" id="PTHR10954">
    <property type="entry name" value="RIBONUCLEASE H2 SUBUNIT A"/>
    <property type="match status" value="1"/>
</dbReference>
<feature type="domain" description="RNase H type-2" evidence="17">
    <location>
        <begin position="40"/>
        <end position="228"/>
    </location>
</feature>
<evidence type="ECO:0000313" key="18">
    <source>
        <dbReference type="EMBL" id="GAK55958.1"/>
    </source>
</evidence>
<dbReference type="CDD" id="cd07182">
    <property type="entry name" value="RNase_HII_bacteria_HII_like"/>
    <property type="match status" value="1"/>
</dbReference>
<evidence type="ECO:0000256" key="6">
    <source>
        <dbReference type="ARBA" id="ARBA00012180"/>
    </source>
</evidence>
<evidence type="ECO:0000256" key="2">
    <source>
        <dbReference type="ARBA" id="ARBA00001946"/>
    </source>
</evidence>
<evidence type="ECO:0000256" key="7">
    <source>
        <dbReference type="ARBA" id="ARBA00019179"/>
    </source>
</evidence>
<feature type="binding site" evidence="14 15">
    <location>
        <position position="47"/>
    </location>
    <ligand>
        <name>a divalent metal cation</name>
        <dbReference type="ChEBI" id="CHEBI:60240"/>
    </ligand>
</feature>
<dbReference type="PANTHER" id="PTHR10954:SF18">
    <property type="entry name" value="RIBONUCLEASE HII"/>
    <property type="match status" value="1"/>
</dbReference>
<evidence type="ECO:0000256" key="10">
    <source>
        <dbReference type="ARBA" id="ARBA00022723"/>
    </source>
</evidence>
<dbReference type="NCBIfam" id="NF000595">
    <property type="entry name" value="PRK00015.1-3"/>
    <property type="match status" value="1"/>
</dbReference>
<proteinExistence type="inferred from homology"/>
<keyword evidence="8 14" id="KW-0963">Cytoplasm</keyword>
<dbReference type="Pfam" id="PF01351">
    <property type="entry name" value="RNase_HII"/>
    <property type="match status" value="1"/>
</dbReference>
<dbReference type="InterPro" id="IPR022898">
    <property type="entry name" value="RNase_HII"/>
</dbReference>
<evidence type="ECO:0000256" key="1">
    <source>
        <dbReference type="ARBA" id="ARBA00000077"/>
    </source>
</evidence>
<evidence type="ECO:0000256" key="5">
    <source>
        <dbReference type="ARBA" id="ARBA00007383"/>
    </source>
</evidence>
<evidence type="ECO:0000256" key="14">
    <source>
        <dbReference type="HAMAP-Rule" id="MF_00052"/>
    </source>
</evidence>
<evidence type="ECO:0000259" key="17">
    <source>
        <dbReference type="PROSITE" id="PS51975"/>
    </source>
</evidence>
<protein>
    <recommendedName>
        <fullName evidence="7 14">Ribonuclease HII</fullName>
        <shortName evidence="14">RNase HII</shortName>
        <ecNumber evidence="6 14">3.1.26.4</ecNumber>
    </recommendedName>
</protein>
<gene>
    <name evidence="14" type="primary">rnhB</name>
    <name evidence="18" type="ORF">U27_02919</name>
</gene>
<dbReference type="InterPro" id="IPR012337">
    <property type="entry name" value="RNaseH-like_sf"/>
</dbReference>
<keyword evidence="12 14" id="KW-0378">Hydrolase</keyword>
<evidence type="ECO:0000256" key="11">
    <source>
        <dbReference type="ARBA" id="ARBA00022759"/>
    </source>
</evidence>
<dbReference type="GO" id="GO:0032299">
    <property type="term" value="C:ribonuclease H2 complex"/>
    <property type="evidence" value="ECO:0007669"/>
    <property type="project" value="TreeGrafter"/>
</dbReference>
<dbReference type="InterPro" id="IPR036397">
    <property type="entry name" value="RNaseH_sf"/>
</dbReference>
<organism evidence="18">
    <name type="scientific">Vecturithrix granuli</name>
    <dbReference type="NCBI Taxonomy" id="1499967"/>
    <lineage>
        <taxon>Bacteria</taxon>
        <taxon>Candidatus Moduliflexota</taxon>
        <taxon>Candidatus Vecturitrichia</taxon>
        <taxon>Candidatus Vecturitrichales</taxon>
        <taxon>Candidatus Vecturitrichaceae</taxon>
        <taxon>Candidatus Vecturithrix</taxon>
    </lineage>
</organism>
<feature type="binding site" evidence="14 15">
    <location>
        <position position="138"/>
    </location>
    <ligand>
        <name>a divalent metal cation</name>
        <dbReference type="ChEBI" id="CHEBI:60240"/>
    </ligand>
</feature>
<evidence type="ECO:0000256" key="15">
    <source>
        <dbReference type="PROSITE-ProRule" id="PRU01319"/>
    </source>
</evidence>
<dbReference type="GO" id="GO:0003723">
    <property type="term" value="F:RNA binding"/>
    <property type="evidence" value="ECO:0007669"/>
    <property type="project" value="UniProtKB-UniRule"/>
</dbReference>
<dbReference type="NCBIfam" id="NF000594">
    <property type="entry name" value="PRK00015.1-1"/>
    <property type="match status" value="1"/>
</dbReference>
<comment type="catalytic activity">
    <reaction evidence="1 14 15 16">
        <text>Endonucleolytic cleavage to 5'-phosphomonoester.</text>
        <dbReference type="EC" id="3.1.26.4"/>
    </reaction>
</comment>
<dbReference type="STRING" id="1499967.U27_02919"/>
<dbReference type="InterPro" id="IPR024567">
    <property type="entry name" value="RNase_HII/HIII_dom"/>
</dbReference>
<dbReference type="EC" id="3.1.26.4" evidence="6 14"/>
<evidence type="ECO:0000256" key="4">
    <source>
        <dbReference type="ARBA" id="ARBA00004496"/>
    </source>
</evidence>
<dbReference type="EMBL" id="DF820464">
    <property type="protein sequence ID" value="GAK55958.1"/>
    <property type="molecule type" value="Genomic_DNA"/>
</dbReference>
<evidence type="ECO:0000256" key="13">
    <source>
        <dbReference type="ARBA" id="ARBA00023211"/>
    </source>
</evidence>